<keyword evidence="3 4" id="KW-0067">ATP-binding</keyword>
<keyword evidence="5" id="KW-0479">Metal-binding</keyword>
<evidence type="ECO:0000313" key="6">
    <source>
        <dbReference type="EMBL" id="AEE14534.1"/>
    </source>
</evidence>
<evidence type="ECO:0000256" key="2">
    <source>
        <dbReference type="ARBA" id="ARBA00022741"/>
    </source>
</evidence>
<dbReference type="InterPro" id="IPR002698">
    <property type="entry name" value="FTHF_cligase"/>
</dbReference>
<dbReference type="EC" id="6.3.3.2" evidence="5"/>
<comment type="similarity">
    <text evidence="1 5">Belongs to the 5-formyltetrahydrofolate cyclo-ligase family.</text>
</comment>
<evidence type="ECO:0000313" key="7">
    <source>
        <dbReference type="Proteomes" id="UP000011765"/>
    </source>
</evidence>
<evidence type="ECO:0000256" key="1">
    <source>
        <dbReference type="ARBA" id="ARBA00010638"/>
    </source>
</evidence>
<organism evidence="6 7">
    <name type="scientific">Thermodesulfobium narugense DSM 14796</name>
    <dbReference type="NCBI Taxonomy" id="747365"/>
    <lineage>
        <taxon>Bacteria</taxon>
        <taxon>Pseudomonadati</taxon>
        <taxon>Thermodesulfobiota</taxon>
        <taxon>Thermodesulfobiia</taxon>
        <taxon>Thermodesulfobiales</taxon>
        <taxon>Thermodesulfobiaceae</taxon>
        <taxon>Thermodesulfobium</taxon>
    </lineage>
</organism>
<dbReference type="Pfam" id="PF01812">
    <property type="entry name" value="5-FTHF_cyc-lig"/>
    <property type="match status" value="1"/>
</dbReference>
<dbReference type="InterPro" id="IPR037171">
    <property type="entry name" value="NagB/RpiA_transferase-like"/>
</dbReference>
<name>M1E8K7_9BACT</name>
<gene>
    <name evidence="6" type="ORF">Thena_0905</name>
</gene>
<dbReference type="SUPFAM" id="SSF100950">
    <property type="entry name" value="NagB/RpiA/CoA transferase-like"/>
    <property type="match status" value="1"/>
</dbReference>
<dbReference type="InterPro" id="IPR024185">
    <property type="entry name" value="FTHF_cligase-like_sf"/>
</dbReference>
<keyword evidence="2 4" id="KW-0547">Nucleotide-binding</keyword>
<dbReference type="eggNOG" id="COG0212">
    <property type="taxonomic scope" value="Bacteria"/>
</dbReference>
<dbReference type="RefSeq" id="WP_013756257.1">
    <property type="nucleotide sequence ID" value="NC_015499.1"/>
</dbReference>
<dbReference type="Proteomes" id="UP000011765">
    <property type="component" value="Chromosome"/>
</dbReference>
<dbReference type="PANTHER" id="PTHR23407">
    <property type="entry name" value="ATPASE INHIBITOR/5-FORMYLTETRAHYDROFOLATE CYCLO-LIGASE"/>
    <property type="match status" value="1"/>
</dbReference>
<keyword evidence="7" id="KW-1185">Reference proteome</keyword>
<dbReference type="KEGG" id="tnr:Thena_0905"/>
<comment type="cofactor">
    <cofactor evidence="5">
        <name>Mg(2+)</name>
        <dbReference type="ChEBI" id="CHEBI:18420"/>
    </cofactor>
</comment>
<feature type="binding site" evidence="4">
    <location>
        <begin position="3"/>
        <end position="7"/>
    </location>
    <ligand>
        <name>ATP</name>
        <dbReference type="ChEBI" id="CHEBI:30616"/>
    </ligand>
</feature>
<dbReference type="EMBL" id="CP002690">
    <property type="protein sequence ID" value="AEE14534.1"/>
    <property type="molecule type" value="Genomic_DNA"/>
</dbReference>
<dbReference type="GO" id="GO:0030272">
    <property type="term" value="F:5-formyltetrahydrofolate cyclo-ligase activity"/>
    <property type="evidence" value="ECO:0007669"/>
    <property type="project" value="UniProtKB-EC"/>
</dbReference>
<accession>M1E8K7</accession>
<dbReference type="OrthoDB" id="9801938at2"/>
<comment type="catalytic activity">
    <reaction evidence="5">
        <text>(6S)-5-formyl-5,6,7,8-tetrahydrofolate + ATP = (6R)-5,10-methenyltetrahydrofolate + ADP + phosphate</text>
        <dbReference type="Rhea" id="RHEA:10488"/>
        <dbReference type="ChEBI" id="CHEBI:30616"/>
        <dbReference type="ChEBI" id="CHEBI:43474"/>
        <dbReference type="ChEBI" id="CHEBI:57455"/>
        <dbReference type="ChEBI" id="CHEBI:57457"/>
        <dbReference type="ChEBI" id="CHEBI:456216"/>
        <dbReference type="EC" id="6.3.3.2"/>
    </reaction>
</comment>
<dbReference type="HOGENOM" id="CLU_066245_3_0_9"/>
<keyword evidence="5" id="KW-0460">Magnesium</keyword>
<reference evidence="6 7" key="1">
    <citation type="submission" date="2011-04" db="EMBL/GenBank/DDBJ databases">
        <title>The complete genome of Thermodesulfobium narugense DSM 14796.</title>
        <authorList>
            <consortium name="US DOE Joint Genome Institute (JGI-PGF)"/>
            <person name="Lucas S."/>
            <person name="Han J."/>
            <person name="Lapidus A."/>
            <person name="Bruce D."/>
            <person name="Goodwin L."/>
            <person name="Pitluck S."/>
            <person name="Peters L."/>
            <person name="Kyrpides N."/>
            <person name="Mavromatis K."/>
            <person name="Pagani I."/>
            <person name="Ivanova N."/>
            <person name="Ovchinnikova G."/>
            <person name="Zhang X."/>
            <person name="Saunders L."/>
            <person name="Detter J.C."/>
            <person name="Tapia R."/>
            <person name="Han C."/>
            <person name="Land M."/>
            <person name="Hauser L."/>
            <person name="Markowitz V."/>
            <person name="Cheng J.-F."/>
            <person name="Hugenholtz P."/>
            <person name="Woyke T."/>
            <person name="Wu D."/>
            <person name="Spring S."/>
            <person name="Schroeder M."/>
            <person name="Brambilla E."/>
            <person name="Klenk H.-P."/>
            <person name="Eisen J.A."/>
        </authorList>
    </citation>
    <scope>NUCLEOTIDE SEQUENCE [LARGE SCALE GENOMIC DNA]</scope>
    <source>
        <strain evidence="6 7">DSM 14796</strain>
    </source>
</reference>
<dbReference type="GO" id="GO:0005524">
    <property type="term" value="F:ATP binding"/>
    <property type="evidence" value="ECO:0007669"/>
    <property type="project" value="UniProtKB-KW"/>
</dbReference>
<dbReference type="Gene3D" id="3.40.50.10420">
    <property type="entry name" value="NagB/RpiA/CoA transferase-like"/>
    <property type="match status" value="1"/>
</dbReference>
<evidence type="ECO:0000256" key="3">
    <source>
        <dbReference type="ARBA" id="ARBA00022840"/>
    </source>
</evidence>
<keyword evidence="6" id="KW-0436">Ligase</keyword>
<dbReference type="NCBIfam" id="TIGR02727">
    <property type="entry name" value="MTHFS_bact"/>
    <property type="match status" value="1"/>
</dbReference>
<dbReference type="PIRSF" id="PIRSF006806">
    <property type="entry name" value="FTHF_cligase"/>
    <property type="match status" value="1"/>
</dbReference>
<dbReference type="GO" id="GO:0046872">
    <property type="term" value="F:metal ion binding"/>
    <property type="evidence" value="ECO:0007669"/>
    <property type="project" value="UniProtKB-KW"/>
</dbReference>
<feature type="binding site" evidence="4">
    <location>
        <position position="54"/>
    </location>
    <ligand>
        <name>substrate</name>
    </ligand>
</feature>
<proteinExistence type="inferred from homology"/>
<evidence type="ECO:0000256" key="5">
    <source>
        <dbReference type="RuleBase" id="RU361279"/>
    </source>
</evidence>
<feature type="binding site" evidence="4">
    <location>
        <begin position="132"/>
        <end position="140"/>
    </location>
    <ligand>
        <name>ATP</name>
        <dbReference type="ChEBI" id="CHEBI:30616"/>
    </ligand>
</feature>
<evidence type="ECO:0000256" key="4">
    <source>
        <dbReference type="PIRSR" id="PIRSR006806-1"/>
    </source>
</evidence>
<dbReference type="AlphaFoldDB" id="M1E8K7"/>
<dbReference type="PANTHER" id="PTHR23407:SF1">
    <property type="entry name" value="5-FORMYLTETRAHYDROFOLATE CYCLO-LIGASE"/>
    <property type="match status" value="1"/>
</dbReference>
<dbReference type="GO" id="GO:0035999">
    <property type="term" value="P:tetrahydrofolate interconversion"/>
    <property type="evidence" value="ECO:0007669"/>
    <property type="project" value="TreeGrafter"/>
</dbReference>
<protein>
    <recommendedName>
        <fullName evidence="5">5-formyltetrahydrofolate cyclo-ligase</fullName>
        <ecNumber evidence="5">6.3.3.2</ecNumber>
    </recommendedName>
</protein>
<sequence>MEKILIREKILRKRESLGLDFQKSMSQVICSLIIKSFFYLESNSLMLYSSIRGEVDLKALYTDALKRHKKVFLPTVSLKSIKINPIQCFVDTIWEKGPYGIFEPLCKPNKIKQKDFDLVFVPGVAFDRNFNRIGFGKGFYDKFLKKLPKTTLKIGVAFDIQIVENINSDPWDIKMDLLVTEKGFLCREES</sequence>
<dbReference type="GO" id="GO:0009396">
    <property type="term" value="P:folic acid-containing compound biosynthetic process"/>
    <property type="evidence" value="ECO:0007669"/>
    <property type="project" value="TreeGrafter"/>
</dbReference>
<dbReference type="STRING" id="747365.Thena_0905"/>